<evidence type="ECO:0000313" key="1">
    <source>
        <dbReference type="EMBL" id="MFM9329381.1"/>
    </source>
</evidence>
<organism evidence="1 2">
    <name type="scientific">Paenibacillus mesotrionivorans</name>
    <dbReference type="NCBI Taxonomy" id="3160968"/>
    <lineage>
        <taxon>Bacteria</taxon>
        <taxon>Bacillati</taxon>
        <taxon>Bacillota</taxon>
        <taxon>Bacilli</taxon>
        <taxon>Bacillales</taxon>
        <taxon>Paenibacillaceae</taxon>
        <taxon>Paenibacillus</taxon>
    </lineage>
</organism>
<accession>A0ACC7NZ85</accession>
<sequence>MSGNGKQEQLKAATAQITPEGILFRDRYYTCRLALRYNWYEQARVRGAWEIRILFHPEDDQPEAVYIDSEHFEEERVCQFIGIPMEPSETAAYQAKLRKLGDERRMLYGNRPLF</sequence>
<gene>
    <name evidence="1" type="ORF">ACI1P1_13890</name>
</gene>
<protein>
    <submittedName>
        <fullName evidence="1">Uncharacterized protein</fullName>
    </submittedName>
</protein>
<dbReference type="Proteomes" id="UP001631969">
    <property type="component" value="Unassembled WGS sequence"/>
</dbReference>
<proteinExistence type="predicted"/>
<evidence type="ECO:0000313" key="2">
    <source>
        <dbReference type="Proteomes" id="UP001631969"/>
    </source>
</evidence>
<dbReference type="EMBL" id="JBJURJ010000008">
    <property type="protein sequence ID" value="MFM9329381.1"/>
    <property type="molecule type" value="Genomic_DNA"/>
</dbReference>
<reference evidence="1" key="1">
    <citation type="submission" date="2024-12" db="EMBL/GenBank/DDBJ databases">
        <authorList>
            <person name="Wu N."/>
        </authorList>
    </citation>
    <scope>NUCLEOTIDE SEQUENCE</scope>
    <source>
        <strain evidence="1">P15</strain>
    </source>
</reference>
<comment type="caution">
    <text evidence="1">The sequence shown here is derived from an EMBL/GenBank/DDBJ whole genome shotgun (WGS) entry which is preliminary data.</text>
</comment>
<keyword evidence="2" id="KW-1185">Reference proteome</keyword>
<name>A0ACC7NZ85_9BACL</name>